<evidence type="ECO:0000256" key="4">
    <source>
        <dbReference type="PROSITE-ProRule" id="PRU00175"/>
    </source>
</evidence>
<dbReference type="AlphaFoldDB" id="A0A4Y2VAA0"/>
<evidence type="ECO:0000256" key="2">
    <source>
        <dbReference type="ARBA" id="ARBA00022771"/>
    </source>
</evidence>
<dbReference type="InterPro" id="IPR001841">
    <property type="entry name" value="Znf_RING"/>
</dbReference>
<protein>
    <recommendedName>
        <fullName evidence="5">RING-type domain-containing protein</fullName>
    </recommendedName>
</protein>
<gene>
    <name evidence="6" type="ORF">AVEN_237930_1</name>
</gene>
<sequence length="119" mass="13891">MDYYQLTNSCIVCKRFIGENALPCGHLFHADCLKKTGEILPCPVCTITRMPCRICVSPMRAEEELYWMSCGCIHHEVCLLPKFTRTGMTGCPRCCRKLTLEDRKYLTEMQFKRWLCKKN</sequence>
<feature type="domain" description="RING-type" evidence="5">
    <location>
        <begin position="52"/>
        <end position="94"/>
    </location>
</feature>
<evidence type="ECO:0000259" key="5">
    <source>
        <dbReference type="PROSITE" id="PS50089"/>
    </source>
</evidence>
<reference evidence="6 7" key="1">
    <citation type="journal article" date="2019" name="Sci. Rep.">
        <title>Orb-weaving spider Araneus ventricosus genome elucidates the spidroin gene catalogue.</title>
        <authorList>
            <person name="Kono N."/>
            <person name="Nakamura H."/>
            <person name="Ohtoshi R."/>
            <person name="Moran D.A.P."/>
            <person name="Shinohara A."/>
            <person name="Yoshida Y."/>
            <person name="Fujiwara M."/>
            <person name="Mori M."/>
            <person name="Tomita M."/>
            <person name="Arakawa K."/>
        </authorList>
    </citation>
    <scope>NUCLEOTIDE SEQUENCE [LARGE SCALE GENOMIC DNA]</scope>
</reference>
<dbReference type="EMBL" id="BGPR01044535">
    <property type="protein sequence ID" value="GBO21314.1"/>
    <property type="molecule type" value="Genomic_DNA"/>
</dbReference>
<evidence type="ECO:0000256" key="1">
    <source>
        <dbReference type="ARBA" id="ARBA00022723"/>
    </source>
</evidence>
<dbReference type="OrthoDB" id="755409at2759"/>
<dbReference type="InterPro" id="IPR018957">
    <property type="entry name" value="Znf_C3HC4_RING-type"/>
</dbReference>
<keyword evidence="3" id="KW-0862">Zinc</keyword>
<dbReference type="InterPro" id="IPR013083">
    <property type="entry name" value="Znf_RING/FYVE/PHD"/>
</dbReference>
<evidence type="ECO:0000256" key="3">
    <source>
        <dbReference type="ARBA" id="ARBA00022833"/>
    </source>
</evidence>
<dbReference type="GO" id="GO:0008270">
    <property type="term" value="F:zinc ion binding"/>
    <property type="evidence" value="ECO:0007669"/>
    <property type="project" value="UniProtKB-KW"/>
</dbReference>
<comment type="caution">
    <text evidence="6">The sequence shown here is derived from an EMBL/GenBank/DDBJ whole genome shotgun (WGS) entry which is preliminary data.</text>
</comment>
<keyword evidence="2 4" id="KW-0863">Zinc-finger</keyword>
<dbReference type="SMART" id="SM00184">
    <property type="entry name" value="RING"/>
    <property type="match status" value="2"/>
</dbReference>
<name>A0A4Y2VAA0_ARAVE</name>
<dbReference type="Proteomes" id="UP000499080">
    <property type="component" value="Unassembled WGS sequence"/>
</dbReference>
<organism evidence="6 7">
    <name type="scientific">Araneus ventricosus</name>
    <name type="common">Orbweaver spider</name>
    <name type="synonym">Epeira ventricosa</name>
    <dbReference type="NCBI Taxonomy" id="182803"/>
    <lineage>
        <taxon>Eukaryota</taxon>
        <taxon>Metazoa</taxon>
        <taxon>Ecdysozoa</taxon>
        <taxon>Arthropoda</taxon>
        <taxon>Chelicerata</taxon>
        <taxon>Arachnida</taxon>
        <taxon>Araneae</taxon>
        <taxon>Araneomorphae</taxon>
        <taxon>Entelegynae</taxon>
        <taxon>Araneoidea</taxon>
        <taxon>Araneidae</taxon>
        <taxon>Araneus</taxon>
    </lineage>
</organism>
<evidence type="ECO:0000313" key="6">
    <source>
        <dbReference type="EMBL" id="GBO21314.1"/>
    </source>
</evidence>
<accession>A0A4Y2VAA0</accession>
<dbReference type="PROSITE" id="PS50089">
    <property type="entry name" value="ZF_RING_2"/>
    <property type="match status" value="2"/>
</dbReference>
<feature type="domain" description="RING-type" evidence="5">
    <location>
        <begin position="10"/>
        <end position="46"/>
    </location>
</feature>
<dbReference type="SUPFAM" id="SSF57850">
    <property type="entry name" value="RING/U-box"/>
    <property type="match status" value="1"/>
</dbReference>
<dbReference type="Gene3D" id="3.30.40.10">
    <property type="entry name" value="Zinc/RING finger domain, C3HC4 (zinc finger)"/>
    <property type="match status" value="1"/>
</dbReference>
<proteinExistence type="predicted"/>
<dbReference type="Pfam" id="PF00097">
    <property type="entry name" value="zf-C3HC4"/>
    <property type="match status" value="1"/>
</dbReference>
<evidence type="ECO:0000313" key="7">
    <source>
        <dbReference type="Proteomes" id="UP000499080"/>
    </source>
</evidence>
<keyword evidence="7" id="KW-1185">Reference proteome</keyword>
<keyword evidence="1" id="KW-0479">Metal-binding</keyword>